<dbReference type="GO" id="GO:0005886">
    <property type="term" value="C:plasma membrane"/>
    <property type="evidence" value="ECO:0007669"/>
    <property type="project" value="UniProtKB-SubCell"/>
</dbReference>
<proteinExistence type="predicted"/>
<evidence type="ECO:0000256" key="1">
    <source>
        <dbReference type="ARBA" id="ARBA00004651"/>
    </source>
</evidence>
<keyword evidence="4 6" id="KW-1133">Transmembrane helix</keyword>
<feature type="transmembrane region" description="Helical" evidence="6">
    <location>
        <begin position="56"/>
        <end position="77"/>
    </location>
</feature>
<feature type="transmembrane region" description="Helical" evidence="6">
    <location>
        <begin position="174"/>
        <end position="199"/>
    </location>
</feature>
<dbReference type="InterPro" id="IPR022791">
    <property type="entry name" value="L-PG_synthase/AglD"/>
</dbReference>
<comment type="caution">
    <text evidence="7">The sequence shown here is derived from an EMBL/GenBank/DDBJ whole genome shotgun (WGS) entry which is preliminary data.</text>
</comment>
<dbReference type="Proteomes" id="UP001143545">
    <property type="component" value="Unassembled WGS sequence"/>
</dbReference>
<dbReference type="Pfam" id="PF03706">
    <property type="entry name" value="LPG_synthase_TM"/>
    <property type="match status" value="1"/>
</dbReference>
<comment type="subcellular location">
    <subcellularLocation>
        <location evidence="1">Cell membrane</location>
        <topology evidence="1">Multi-pass membrane protein</topology>
    </subcellularLocation>
</comment>
<evidence type="ECO:0000256" key="5">
    <source>
        <dbReference type="ARBA" id="ARBA00023136"/>
    </source>
</evidence>
<gene>
    <name evidence="7" type="ORF">NBRC110019_15420</name>
</gene>
<dbReference type="EMBL" id="BRVP01000009">
    <property type="protein sequence ID" value="GLB52502.1"/>
    <property type="molecule type" value="Genomic_DNA"/>
</dbReference>
<evidence type="ECO:0000256" key="2">
    <source>
        <dbReference type="ARBA" id="ARBA00022475"/>
    </source>
</evidence>
<keyword evidence="8" id="KW-1185">Reference proteome</keyword>
<feature type="transmembrane region" description="Helical" evidence="6">
    <location>
        <begin position="219"/>
        <end position="243"/>
    </location>
</feature>
<evidence type="ECO:0000256" key="6">
    <source>
        <dbReference type="SAM" id="Phobius"/>
    </source>
</evidence>
<reference evidence="7" key="1">
    <citation type="submission" date="2022-07" db="EMBL/GenBank/DDBJ databases">
        <title>Taxonomy of Novel Oxalotrophic and Methylotrophic Bacteria.</title>
        <authorList>
            <person name="Sahin N."/>
            <person name="Tani A."/>
        </authorList>
    </citation>
    <scope>NUCLEOTIDE SEQUENCE</scope>
    <source>
        <strain evidence="7">AM327</strain>
    </source>
</reference>
<keyword evidence="2" id="KW-1003">Cell membrane</keyword>
<dbReference type="PANTHER" id="PTHR39087">
    <property type="entry name" value="UPF0104 MEMBRANE PROTEIN MJ1595"/>
    <property type="match status" value="1"/>
</dbReference>
<name>A0A9W6B615_9FLAO</name>
<evidence type="ECO:0000313" key="7">
    <source>
        <dbReference type="EMBL" id="GLB52502.1"/>
    </source>
</evidence>
<evidence type="ECO:0000313" key="8">
    <source>
        <dbReference type="Proteomes" id="UP001143545"/>
    </source>
</evidence>
<evidence type="ECO:0000256" key="3">
    <source>
        <dbReference type="ARBA" id="ARBA00022692"/>
    </source>
</evidence>
<organism evidence="7 8">
    <name type="scientific">Neptunitalea chrysea</name>
    <dbReference type="NCBI Taxonomy" id="1647581"/>
    <lineage>
        <taxon>Bacteria</taxon>
        <taxon>Pseudomonadati</taxon>
        <taxon>Bacteroidota</taxon>
        <taxon>Flavobacteriia</taxon>
        <taxon>Flavobacteriales</taxon>
        <taxon>Flavobacteriaceae</taxon>
        <taxon>Neptunitalea</taxon>
    </lineage>
</organism>
<accession>A0A9W6B615</accession>
<sequence>MGYNPSLANNAMAVFSGYIMNMFIPRSGEFSRALVVNKYEDVPYDKALGSIIAERVADLIVLGLIVATAFFIQIDILKEYLLETVNTTLLLSLMAGATVLGLTFLWFIYKTNTKISLKIRGLVSGIMTGVLSIIKMDKKWAFIAHTIFIWIMYLSMFYINIYALPQTQNMEFGVVLSAFIIGSFTIAFTNGGFGSYPFAIAEILSLFGVTLTVGTAFGWIIWIAQFVMLVFFGGLSLILLPIYNKNK</sequence>
<evidence type="ECO:0000256" key="4">
    <source>
        <dbReference type="ARBA" id="ARBA00022989"/>
    </source>
</evidence>
<protein>
    <submittedName>
        <fullName evidence="7">Membrane protein</fullName>
    </submittedName>
</protein>
<dbReference type="PANTHER" id="PTHR39087:SF2">
    <property type="entry name" value="UPF0104 MEMBRANE PROTEIN MJ1595"/>
    <property type="match status" value="1"/>
</dbReference>
<keyword evidence="5 6" id="KW-0472">Membrane</keyword>
<feature type="transmembrane region" description="Helical" evidence="6">
    <location>
        <begin position="140"/>
        <end position="162"/>
    </location>
</feature>
<keyword evidence="3 6" id="KW-0812">Transmembrane</keyword>
<feature type="transmembrane region" description="Helical" evidence="6">
    <location>
        <begin position="89"/>
        <end position="108"/>
    </location>
</feature>
<dbReference type="AlphaFoldDB" id="A0A9W6B615"/>